<feature type="domain" description="DUF559" evidence="2">
    <location>
        <begin position="2"/>
        <end position="99"/>
    </location>
</feature>
<sequence>MNTTDAERMLWSSIRCKQLEGYQFYRQRPIGNYIVDFYCPRAKVIIEIDGGQHYEDVGKFKDGVRDRFLRGMGLRVLRFSDREILENLDGVVEKIWMELQDLNPSRPSFTKEGGRISPKPSFTKGGRTKKR</sequence>
<name>A0A1V6CBM9_UNCT6</name>
<dbReference type="SUPFAM" id="SSF52980">
    <property type="entry name" value="Restriction endonuclease-like"/>
    <property type="match status" value="1"/>
</dbReference>
<evidence type="ECO:0000259" key="2">
    <source>
        <dbReference type="Pfam" id="PF04480"/>
    </source>
</evidence>
<dbReference type="Proteomes" id="UP000485562">
    <property type="component" value="Unassembled WGS sequence"/>
</dbReference>
<dbReference type="InterPro" id="IPR007569">
    <property type="entry name" value="DUF559"/>
</dbReference>
<comment type="caution">
    <text evidence="3">The sequence shown here is derived from an EMBL/GenBank/DDBJ whole genome shotgun (WGS) entry which is preliminary data.</text>
</comment>
<proteinExistence type="predicted"/>
<dbReference type="Pfam" id="PF04480">
    <property type="entry name" value="DUF559"/>
    <property type="match status" value="1"/>
</dbReference>
<gene>
    <name evidence="3" type="ORF">BWX89_00577</name>
</gene>
<dbReference type="InterPro" id="IPR047216">
    <property type="entry name" value="Endonuclease_DUF559_bact"/>
</dbReference>
<feature type="region of interest" description="Disordered" evidence="1">
    <location>
        <begin position="103"/>
        <end position="131"/>
    </location>
</feature>
<evidence type="ECO:0000313" key="3">
    <source>
        <dbReference type="EMBL" id="OQB74332.1"/>
    </source>
</evidence>
<accession>A0A1V6CBM9</accession>
<evidence type="ECO:0000256" key="1">
    <source>
        <dbReference type="SAM" id="MobiDB-lite"/>
    </source>
</evidence>
<dbReference type="AlphaFoldDB" id="A0A1V6CBM9"/>
<reference evidence="3" key="1">
    <citation type="submission" date="2017-02" db="EMBL/GenBank/DDBJ databases">
        <title>Delving into the versatile metabolic prowess of the omnipresent phylum Bacteroidetes.</title>
        <authorList>
            <person name="Nobu M.K."/>
            <person name="Mei R."/>
            <person name="Narihiro T."/>
            <person name="Kuroda K."/>
            <person name="Liu W.-T."/>
        </authorList>
    </citation>
    <scope>NUCLEOTIDE SEQUENCE</scope>
    <source>
        <strain evidence="3">ADurb.Bin131</strain>
    </source>
</reference>
<dbReference type="Gene3D" id="3.40.960.10">
    <property type="entry name" value="VSR Endonuclease"/>
    <property type="match status" value="1"/>
</dbReference>
<protein>
    <recommendedName>
        <fullName evidence="2">DUF559 domain-containing protein</fullName>
    </recommendedName>
</protein>
<dbReference type="PANTHER" id="PTHR38590:SF1">
    <property type="entry name" value="BLL0828 PROTEIN"/>
    <property type="match status" value="1"/>
</dbReference>
<dbReference type="InterPro" id="IPR011335">
    <property type="entry name" value="Restrct_endonuc-II-like"/>
</dbReference>
<dbReference type="PANTHER" id="PTHR38590">
    <property type="entry name" value="BLL0828 PROTEIN"/>
    <property type="match status" value="1"/>
</dbReference>
<dbReference type="EMBL" id="MWDQ01000044">
    <property type="protein sequence ID" value="OQB74332.1"/>
    <property type="molecule type" value="Genomic_DNA"/>
</dbReference>
<dbReference type="CDD" id="cd01038">
    <property type="entry name" value="Endonuclease_DUF559"/>
    <property type="match status" value="1"/>
</dbReference>
<organism evidence="3">
    <name type="scientific">candidate division TA06 bacterium ADurb.Bin131</name>
    <dbReference type="NCBI Taxonomy" id="1852827"/>
    <lineage>
        <taxon>Bacteria</taxon>
        <taxon>Bacteria division TA06</taxon>
    </lineage>
</organism>